<reference evidence="11" key="1">
    <citation type="submission" date="2017-07" db="EMBL/GenBank/DDBJ databases">
        <title>The cable genome - Insights into the physiology and evolution of filamentous bacteria capable of sulfide oxidation via long distance electron transfer.</title>
        <authorList>
            <person name="Thorup C."/>
            <person name="Bjerg J.T."/>
            <person name="Schreiber L."/>
            <person name="Nielsen L.P."/>
            <person name="Kjeldsen K.U."/>
            <person name="Boesen T."/>
            <person name="Boggild A."/>
            <person name="Meysman F."/>
            <person name="Geelhoed J."/>
            <person name="Schramm A."/>
        </authorList>
    </citation>
    <scope>NUCLEOTIDE SEQUENCE [LARGE SCALE GENOMIC DNA]</scope>
    <source>
        <strain evidence="11">GS</strain>
    </source>
</reference>
<evidence type="ECO:0000256" key="6">
    <source>
        <dbReference type="ARBA" id="ARBA00022840"/>
    </source>
</evidence>
<dbReference type="SMART" id="SM00173">
    <property type="entry name" value="RAS"/>
    <property type="match status" value="1"/>
</dbReference>
<dbReference type="SUPFAM" id="SSF52540">
    <property type="entry name" value="P-loop containing nucleoside triphosphate hydrolases"/>
    <property type="match status" value="1"/>
</dbReference>
<evidence type="ECO:0000256" key="7">
    <source>
        <dbReference type="ARBA" id="ARBA00023134"/>
    </source>
</evidence>
<organism evidence="11 12">
    <name type="scientific">Candidatus Electronema aureum</name>
    <dbReference type="NCBI Taxonomy" id="2005002"/>
    <lineage>
        <taxon>Bacteria</taxon>
        <taxon>Pseudomonadati</taxon>
        <taxon>Thermodesulfobacteriota</taxon>
        <taxon>Desulfobulbia</taxon>
        <taxon>Desulfobulbales</taxon>
        <taxon>Desulfobulbaceae</taxon>
        <taxon>Candidatus Electronema</taxon>
    </lineage>
</organism>
<dbReference type="Pfam" id="PF08477">
    <property type="entry name" value="Roc"/>
    <property type="match status" value="1"/>
</dbReference>
<feature type="domain" description="Roc" evidence="10">
    <location>
        <begin position="38"/>
        <end position="203"/>
    </location>
</feature>
<accession>A0A521FYH2</accession>
<proteinExistence type="predicted"/>
<keyword evidence="12" id="KW-1185">Reference proteome</keyword>
<name>A0A521FYH2_9BACT</name>
<dbReference type="InterPro" id="IPR027417">
    <property type="entry name" value="P-loop_NTPase"/>
</dbReference>
<evidence type="ECO:0000256" key="5">
    <source>
        <dbReference type="ARBA" id="ARBA00022777"/>
    </source>
</evidence>
<dbReference type="GO" id="GO:0005525">
    <property type="term" value="F:GTP binding"/>
    <property type="evidence" value="ECO:0007669"/>
    <property type="project" value="InterPro"/>
</dbReference>
<dbReference type="InterPro" id="IPR020859">
    <property type="entry name" value="ROC"/>
</dbReference>
<dbReference type="PANTHER" id="PTHR47679">
    <property type="entry name" value="PROTEIN TORNADO 1"/>
    <property type="match status" value="1"/>
</dbReference>
<dbReference type="NCBIfam" id="TIGR00231">
    <property type="entry name" value="small_GTP"/>
    <property type="match status" value="1"/>
</dbReference>
<evidence type="ECO:0000259" key="10">
    <source>
        <dbReference type="PROSITE" id="PS51424"/>
    </source>
</evidence>
<keyword evidence="4" id="KW-0547">Nucleotide-binding</keyword>
<evidence type="ECO:0000313" key="11">
    <source>
        <dbReference type="EMBL" id="TAA73809.1"/>
    </source>
</evidence>
<keyword evidence="2" id="KW-0808">Transferase</keyword>
<keyword evidence="3" id="KW-0677">Repeat</keyword>
<comment type="caution">
    <text evidence="11">The sequence shown here is derived from an EMBL/GenBank/DDBJ whole genome shotgun (WGS) entry which is preliminary data.</text>
</comment>
<comment type="catalytic activity">
    <reaction evidence="8">
        <text>L-threonyl-[protein] + ATP = O-phospho-L-threonyl-[protein] + ADP + H(+)</text>
        <dbReference type="Rhea" id="RHEA:46608"/>
        <dbReference type="Rhea" id="RHEA-COMP:11060"/>
        <dbReference type="Rhea" id="RHEA-COMP:11605"/>
        <dbReference type="ChEBI" id="CHEBI:15378"/>
        <dbReference type="ChEBI" id="CHEBI:30013"/>
        <dbReference type="ChEBI" id="CHEBI:30616"/>
        <dbReference type="ChEBI" id="CHEBI:61977"/>
        <dbReference type="ChEBI" id="CHEBI:456216"/>
        <dbReference type="EC" id="2.7.11.1"/>
    </reaction>
</comment>
<dbReference type="InterPro" id="IPR036388">
    <property type="entry name" value="WH-like_DNA-bd_sf"/>
</dbReference>
<evidence type="ECO:0000256" key="3">
    <source>
        <dbReference type="ARBA" id="ARBA00022737"/>
    </source>
</evidence>
<protein>
    <recommendedName>
        <fullName evidence="1">non-specific serine/threonine protein kinase</fullName>
        <ecNumber evidence="1">2.7.11.1</ecNumber>
    </recommendedName>
</protein>
<keyword evidence="5" id="KW-0418">Kinase</keyword>
<dbReference type="EMBL" id="NQJD01000058">
    <property type="protein sequence ID" value="TAA73809.1"/>
    <property type="molecule type" value="Genomic_DNA"/>
</dbReference>
<dbReference type="PROSITE" id="PS51424">
    <property type="entry name" value="ROC"/>
    <property type="match status" value="1"/>
</dbReference>
<dbReference type="Gene3D" id="3.30.310.200">
    <property type="match status" value="1"/>
</dbReference>
<dbReference type="GO" id="GO:0005524">
    <property type="term" value="F:ATP binding"/>
    <property type="evidence" value="ECO:0007669"/>
    <property type="project" value="UniProtKB-KW"/>
</dbReference>
<dbReference type="Gene3D" id="1.10.10.10">
    <property type="entry name" value="Winged helix-like DNA-binding domain superfamily/Winged helix DNA-binding domain"/>
    <property type="match status" value="1"/>
</dbReference>
<dbReference type="PANTHER" id="PTHR47679:SF2">
    <property type="entry name" value="C-TERMINAL OF ROC (COR) DOMAIN-CONTAINING PROTEIN"/>
    <property type="match status" value="1"/>
</dbReference>
<keyword evidence="7" id="KW-0342">GTP-binding</keyword>
<dbReference type="AlphaFoldDB" id="A0A521FYH2"/>
<evidence type="ECO:0000256" key="1">
    <source>
        <dbReference type="ARBA" id="ARBA00012513"/>
    </source>
</evidence>
<dbReference type="SMART" id="SM00175">
    <property type="entry name" value="RAB"/>
    <property type="match status" value="1"/>
</dbReference>
<dbReference type="Gene3D" id="3.40.50.300">
    <property type="entry name" value="P-loop containing nucleotide triphosphate hydrolases"/>
    <property type="match status" value="1"/>
</dbReference>
<dbReference type="EC" id="2.7.11.1" evidence="1"/>
<dbReference type="Pfam" id="PF16095">
    <property type="entry name" value="COR-A"/>
    <property type="match status" value="1"/>
</dbReference>
<evidence type="ECO:0000256" key="4">
    <source>
        <dbReference type="ARBA" id="ARBA00022741"/>
    </source>
</evidence>
<evidence type="ECO:0000256" key="8">
    <source>
        <dbReference type="ARBA" id="ARBA00047899"/>
    </source>
</evidence>
<dbReference type="Proteomes" id="UP000316238">
    <property type="component" value="Unassembled WGS sequence"/>
</dbReference>
<dbReference type="PRINTS" id="PR00449">
    <property type="entry name" value="RASTRNSFRMNG"/>
</dbReference>
<keyword evidence="6" id="KW-0067">ATP-binding</keyword>
<evidence type="ECO:0000256" key="9">
    <source>
        <dbReference type="ARBA" id="ARBA00048679"/>
    </source>
</evidence>
<dbReference type="InterPro" id="IPR057263">
    <property type="entry name" value="COR-B"/>
</dbReference>
<evidence type="ECO:0000313" key="12">
    <source>
        <dbReference type="Proteomes" id="UP000316238"/>
    </source>
</evidence>
<evidence type="ECO:0000256" key="2">
    <source>
        <dbReference type="ARBA" id="ARBA00022679"/>
    </source>
</evidence>
<comment type="catalytic activity">
    <reaction evidence="9">
        <text>L-seryl-[protein] + ATP = O-phospho-L-seryl-[protein] + ADP + H(+)</text>
        <dbReference type="Rhea" id="RHEA:17989"/>
        <dbReference type="Rhea" id="RHEA-COMP:9863"/>
        <dbReference type="Rhea" id="RHEA-COMP:11604"/>
        <dbReference type="ChEBI" id="CHEBI:15378"/>
        <dbReference type="ChEBI" id="CHEBI:29999"/>
        <dbReference type="ChEBI" id="CHEBI:30616"/>
        <dbReference type="ChEBI" id="CHEBI:83421"/>
        <dbReference type="ChEBI" id="CHEBI:456216"/>
        <dbReference type="EC" id="2.7.11.1"/>
    </reaction>
</comment>
<dbReference type="InterPro" id="IPR005225">
    <property type="entry name" value="Small_GTP-bd"/>
</dbReference>
<gene>
    <name evidence="11" type="ORF">CDV28_1587</name>
</gene>
<dbReference type="Gene3D" id="1.10.10.2200">
    <property type="match status" value="1"/>
</dbReference>
<dbReference type="InterPro" id="IPR032171">
    <property type="entry name" value="COR-A"/>
</dbReference>
<dbReference type="GO" id="GO:0016301">
    <property type="term" value="F:kinase activity"/>
    <property type="evidence" value="ECO:0007669"/>
    <property type="project" value="UniProtKB-KW"/>
</dbReference>
<sequence>MKLKHLGIANNPLISPPQEITEKGIGAIRQYFSELEKSKQSLNEVKLLLVGDGAVGKTSLVKQLLGQSFDEQEDTTHGISIRGWEVEADGQRIRINVWDFGGQEIMHATHQFFLSKRSLYVLVLDGRKDERAEYWLRHIESFGGNSPVLIVLNKQDANPGFDINRPFLREKYPGIQAFFHASCKTGKGIAQLKEALIAELPKVEMIGISWPGTWFTVKRRLEQMDKPYISAKEYKGYCAEAGIANEQSSETLLDFLHDLGVAVHFKDYILDAMHVLDPIWVTNAVYTILTAEELAASKGILRFDSLRNILRHGRYEKYSYPAHTHAYLIELMKKFKLCYPFGEEAVLIPQLLRVPEPEFSFDYSDSLRFALHYPDFLPPSVFPRFMVKVHKDIKAKTCWRTGVVLHDKESGSEAVVKADHEARRINIWVQGKRRREYLHYLRYLFADINGKFEKIKAMELIPMPDEPYITADYETLLKYAGRLIDVYFPAGSNKEYSVSKLLGLVQPKNAKELSVIPEKMNLQPDEKKSFMTTVNDFFDKPLAPTSVEMNLAELFKQIRVWDKQRQQQARR</sequence>
<dbReference type="Pfam" id="PF25497">
    <property type="entry name" value="COR-B"/>
    <property type="match status" value="1"/>
</dbReference>